<keyword evidence="1" id="KW-0812">Transmembrane</keyword>
<reference evidence="4 5" key="1">
    <citation type="submission" date="2024-02" db="EMBL/GenBank/DDBJ databases">
        <title>Winogradskyella poriferorum JCM 12885.</title>
        <authorList>
            <person name="Zhang D.-F."/>
            <person name="Fu Z.-Y."/>
        </authorList>
    </citation>
    <scope>NUCLEOTIDE SEQUENCE [LARGE SCALE GENOMIC DNA]</scope>
    <source>
        <strain evidence="4 5">JCM 12885</strain>
    </source>
</reference>
<keyword evidence="1" id="KW-1133">Transmembrane helix</keyword>
<feature type="domain" description="FecR protein" evidence="2">
    <location>
        <begin position="104"/>
        <end position="193"/>
    </location>
</feature>
<dbReference type="Proteomes" id="UP001356704">
    <property type="component" value="Unassembled WGS sequence"/>
</dbReference>
<evidence type="ECO:0000259" key="3">
    <source>
        <dbReference type="Pfam" id="PF16344"/>
    </source>
</evidence>
<feature type="transmembrane region" description="Helical" evidence="1">
    <location>
        <begin position="78"/>
        <end position="97"/>
    </location>
</feature>
<sequence>MNKDNDILKWFNGEISTEEIKTMYPNEDFSALEKAGFYSKQIETPYIDANKALADFKTRSLNKTKKETSKVVPLNYKMLLRVAAIVVLMLTCSYFIFFNTEASYKTGVAETTTLNLPDDSEVVLNAKSQLTYDKKEWDNQRLLTLDGEAYFKVTKGKKFTVNTDAGSVEVLGTQFNVKERSNFFEVKCYEGSVAVTYNNETTVLAPGKTVRVVSGKMIKTDDFTSQNPSWINEESSFNNVPLWQVVEDLQLQYNIKIKVANGVDTSQLFSGSFTHKDKNIALKAVTIPLKLSYKINGNDVEFYNYGAN</sequence>
<protein>
    <submittedName>
        <fullName evidence="4">FecR domain-containing protein</fullName>
    </submittedName>
</protein>
<dbReference type="InterPro" id="IPR006860">
    <property type="entry name" value="FecR"/>
</dbReference>
<keyword evidence="1" id="KW-0472">Membrane</keyword>
<evidence type="ECO:0000259" key="2">
    <source>
        <dbReference type="Pfam" id="PF04773"/>
    </source>
</evidence>
<accession>A0ABU7W9U0</accession>
<dbReference type="EMBL" id="JAZHOU010000006">
    <property type="protein sequence ID" value="MEF3080275.1"/>
    <property type="molecule type" value="Genomic_DNA"/>
</dbReference>
<name>A0ABU7W9U0_9FLAO</name>
<dbReference type="PANTHER" id="PTHR30273">
    <property type="entry name" value="PERIPLASMIC SIGNAL SENSOR AND SIGMA FACTOR ACTIVATOR FECR-RELATED"/>
    <property type="match status" value="1"/>
</dbReference>
<keyword evidence="5" id="KW-1185">Reference proteome</keyword>
<comment type="caution">
    <text evidence="4">The sequence shown here is derived from an EMBL/GenBank/DDBJ whole genome shotgun (WGS) entry which is preliminary data.</text>
</comment>
<dbReference type="Pfam" id="PF04773">
    <property type="entry name" value="FecR"/>
    <property type="match status" value="1"/>
</dbReference>
<gene>
    <name evidence="4" type="ORF">V1468_14765</name>
</gene>
<dbReference type="PANTHER" id="PTHR30273:SF2">
    <property type="entry name" value="PROTEIN FECR"/>
    <property type="match status" value="1"/>
</dbReference>
<evidence type="ECO:0000313" key="5">
    <source>
        <dbReference type="Proteomes" id="UP001356704"/>
    </source>
</evidence>
<dbReference type="Gene3D" id="2.60.120.1440">
    <property type="match status" value="1"/>
</dbReference>
<feature type="domain" description="Protein FecR C-terminal" evidence="3">
    <location>
        <begin position="236"/>
        <end position="300"/>
    </location>
</feature>
<dbReference type="RefSeq" id="WP_331810977.1">
    <property type="nucleotide sequence ID" value="NZ_JAZHOU010000006.1"/>
</dbReference>
<organism evidence="4 5">
    <name type="scientific">Winogradskyella poriferorum</name>
    <dbReference type="NCBI Taxonomy" id="307627"/>
    <lineage>
        <taxon>Bacteria</taxon>
        <taxon>Pseudomonadati</taxon>
        <taxon>Bacteroidota</taxon>
        <taxon>Flavobacteriia</taxon>
        <taxon>Flavobacteriales</taxon>
        <taxon>Flavobacteriaceae</taxon>
        <taxon>Winogradskyella</taxon>
    </lineage>
</organism>
<dbReference type="InterPro" id="IPR032508">
    <property type="entry name" value="FecR_C"/>
</dbReference>
<evidence type="ECO:0000313" key="4">
    <source>
        <dbReference type="EMBL" id="MEF3080275.1"/>
    </source>
</evidence>
<evidence type="ECO:0000256" key="1">
    <source>
        <dbReference type="SAM" id="Phobius"/>
    </source>
</evidence>
<dbReference type="InterPro" id="IPR012373">
    <property type="entry name" value="Ferrdict_sens_TM"/>
</dbReference>
<dbReference type="Gene3D" id="3.55.50.30">
    <property type="match status" value="1"/>
</dbReference>
<proteinExistence type="predicted"/>
<dbReference type="Pfam" id="PF16344">
    <property type="entry name" value="FecR_C"/>
    <property type="match status" value="1"/>
</dbReference>